<gene>
    <name evidence="1" type="ORF">OIH86_12770</name>
</gene>
<organism evidence="1 2">
    <name type="scientific">Metabacillus halosaccharovorans</name>
    <dbReference type="NCBI Taxonomy" id="930124"/>
    <lineage>
        <taxon>Bacteria</taxon>
        <taxon>Bacillati</taxon>
        <taxon>Bacillota</taxon>
        <taxon>Bacilli</taxon>
        <taxon>Bacillales</taxon>
        <taxon>Bacillaceae</taxon>
        <taxon>Metabacillus</taxon>
    </lineage>
</organism>
<dbReference type="Proteomes" id="UP001526147">
    <property type="component" value="Unassembled WGS sequence"/>
</dbReference>
<dbReference type="RefSeq" id="WP_264143086.1">
    <property type="nucleotide sequence ID" value="NZ_JAOYEY010000038.1"/>
</dbReference>
<proteinExistence type="predicted"/>
<dbReference type="EMBL" id="JAOYEY010000038">
    <property type="protein sequence ID" value="MCV9886511.1"/>
    <property type="molecule type" value="Genomic_DNA"/>
</dbReference>
<reference evidence="1 2" key="1">
    <citation type="submission" date="2022-10" db="EMBL/GenBank/DDBJ databases">
        <title>Draft genome assembly of moderately radiation resistant bacterium Metabacillus halosaccharovorans.</title>
        <authorList>
            <person name="Pal S."/>
            <person name="Gopinathan A."/>
        </authorList>
    </citation>
    <scope>NUCLEOTIDE SEQUENCE [LARGE SCALE GENOMIC DNA]</scope>
    <source>
        <strain evidence="1 2">VITHBRA001</strain>
    </source>
</reference>
<protein>
    <submittedName>
        <fullName evidence="1">Uncharacterized protein</fullName>
    </submittedName>
</protein>
<accession>A0ABT3DHM6</accession>
<evidence type="ECO:0000313" key="1">
    <source>
        <dbReference type="EMBL" id="MCV9886511.1"/>
    </source>
</evidence>
<name>A0ABT3DHM6_9BACI</name>
<evidence type="ECO:0000313" key="2">
    <source>
        <dbReference type="Proteomes" id="UP001526147"/>
    </source>
</evidence>
<comment type="caution">
    <text evidence="1">The sequence shown here is derived from an EMBL/GenBank/DDBJ whole genome shotgun (WGS) entry which is preliminary data.</text>
</comment>
<keyword evidence="2" id="KW-1185">Reference proteome</keyword>
<sequence>MMFFNEYSHKLLYDFFLYELEVEQNKLNDNLYEDEEVLKTSPPKT</sequence>